<reference evidence="2 3" key="1">
    <citation type="journal article" date="2018" name="PLoS Genet.">
        <title>Population sequencing reveals clonal diversity and ancestral inbreeding in the grapevine cultivar Chardonnay.</title>
        <authorList>
            <person name="Roach M.J."/>
            <person name="Johnson D.L."/>
            <person name="Bohlmann J."/>
            <person name="van Vuuren H.J."/>
            <person name="Jones S.J."/>
            <person name="Pretorius I.S."/>
            <person name="Schmidt S.A."/>
            <person name="Borneman A.R."/>
        </authorList>
    </citation>
    <scope>NUCLEOTIDE SEQUENCE [LARGE SCALE GENOMIC DNA]</scope>
    <source>
        <strain evidence="3">cv. Chardonnay</strain>
        <tissue evidence="2">Leaf</tissue>
    </source>
</reference>
<protein>
    <submittedName>
        <fullName evidence="2">Uncharacterized protein</fullName>
    </submittedName>
</protein>
<gene>
    <name evidence="2" type="ORF">CK203_114690</name>
</gene>
<dbReference type="AlphaFoldDB" id="A0A438C8Q9"/>
<evidence type="ECO:0000256" key="1">
    <source>
        <dbReference type="SAM" id="MobiDB-lite"/>
    </source>
</evidence>
<sequence>MGILPPPEHEMPSPSEPIAPSEEATLAEQTMPHEKTTTPEVEIPI</sequence>
<proteinExistence type="predicted"/>
<name>A0A438C8Q9_VITVI</name>
<feature type="compositionally biased region" description="Low complexity" evidence="1">
    <location>
        <begin position="12"/>
        <end position="23"/>
    </location>
</feature>
<accession>A0A438C8Q9</accession>
<organism evidence="2 3">
    <name type="scientific">Vitis vinifera</name>
    <name type="common">Grape</name>
    <dbReference type="NCBI Taxonomy" id="29760"/>
    <lineage>
        <taxon>Eukaryota</taxon>
        <taxon>Viridiplantae</taxon>
        <taxon>Streptophyta</taxon>
        <taxon>Embryophyta</taxon>
        <taxon>Tracheophyta</taxon>
        <taxon>Spermatophyta</taxon>
        <taxon>Magnoliopsida</taxon>
        <taxon>eudicotyledons</taxon>
        <taxon>Gunneridae</taxon>
        <taxon>Pentapetalae</taxon>
        <taxon>rosids</taxon>
        <taxon>Vitales</taxon>
        <taxon>Vitaceae</taxon>
        <taxon>Viteae</taxon>
        <taxon>Vitis</taxon>
    </lineage>
</organism>
<evidence type="ECO:0000313" key="2">
    <source>
        <dbReference type="EMBL" id="RVW19622.1"/>
    </source>
</evidence>
<dbReference type="EMBL" id="QGNW01002454">
    <property type="protein sequence ID" value="RVW19622.1"/>
    <property type="molecule type" value="Genomic_DNA"/>
</dbReference>
<dbReference type="Proteomes" id="UP000288805">
    <property type="component" value="Unassembled WGS sequence"/>
</dbReference>
<feature type="region of interest" description="Disordered" evidence="1">
    <location>
        <begin position="1"/>
        <end position="45"/>
    </location>
</feature>
<evidence type="ECO:0000313" key="3">
    <source>
        <dbReference type="Proteomes" id="UP000288805"/>
    </source>
</evidence>
<comment type="caution">
    <text evidence="2">The sequence shown here is derived from an EMBL/GenBank/DDBJ whole genome shotgun (WGS) entry which is preliminary data.</text>
</comment>